<dbReference type="Gene3D" id="2.30.130.30">
    <property type="entry name" value="Hypothetical protein"/>
    <property type="match status" value="1"/>
</dbReference>
<dbReference type="CDD" id="cd06552">
    <property type="entry name" value="ASCH_yqfb_like"/>
    <property type="match status" value="1"/>
</dbReference>
<evidence type="ECO:0000259" key="2">
    <source>
        <dbReference type="SMART" id="SM01022"/>
    </source>
</evidence>
<sequence length="106" mass="12111">MAIDITFYRAFSADILAGRKIITIRDHSEAGFLPGQRLRAGYQDDQQYFATLRVIRITPVLQSQLTGEHARQENMSLPQLHKVIATIYPQTEQLFVIEFCLCEPAD</sequence>
<dbReference type="NCBIfam" id="NF003443">
    <property type="entry name" value="PRK04980.1"/>
    <property type="match status" value="1"/>
</dbReference>
<dbReference type="Proteomes" id="UP001596215">
    <property type="component" value="Unassembled WGS sequence"/>
</dbReference>
<gene>
    <name evidence="3" type="primary">yqfB</name>
    <name evidence="3" type="ORF">ACFP73_06930</name>
</gene>
<evidence type="ECO:0000313" key="3">
    <source>
        <dbReference type="EMBL" id="MFC6361830.1"/>
    </source>
</evidence>
<evidence type="ECO:0000313" key="4">
    <source>
        <dbReference type="Proteomes" id="UP001596215"/>
    </source>
</evidence>
<accession>A0ABW1VPL0</accession>
<dbReference type="PANTHER" id="PTHR38088">
    <property type="entry name" value="UCP029143 FAMILY PROTEIN"/>
    <property type="match status" value="1"/>
</dbReference>
<feature type="domain" description="ASCH" evidence="2">
    <location>
        <begin position="5"/>
        <end position="103"/>
    </location>
</feature>
<dbReference type="PANTHER" id="PTHR38088:SF2">
    <property type="entry name" value="UCP029143 FAMILY PROTEIN"/>
    <property type="match status" value="1"/>
</dbReference>
<reference evidence="4" key="1">
    <citation type="journal article" date="2019" name="Int. J. Syst. Evol. Microbiol.">
        <title>The Global Catalogue of Microorganisms (GCM) 10K type strain sequencing project: providing services to taxonomists for standard genome sequencing and annotation.</title>
        <authorList>
            <consortium name="The Broad Institute Genomics Platform"/>
            <consortium name="The Broad Institute Genome Sequencing Center for Infectious Disease"/>
            <person name="Wu L."/>
            <person name="Ma J."/>
        </authorList>
    </citation>
    <scope>NUCLEOTIDE SEQUENCE [LARGE SCALE GENOMIC DNA]</scope>
    <source>
        <strain evidence="4">CGMCC 4.1530</strain>
    </source>
</reference>
<dbReference type="SMART" id="SM01022">
    <property type="entry name" value="ASCH"/>
    <property type="match status" value="1"/>
</dbReference>
<protein>
    <submittedName>
        <fullName evidence="3">N(4)-acetylcytidine aminohydrolase</fullName>
    </submittedName>
</protein>
<keyword evidence="4" id="KW-1185">Reference proteome</keyword>
<dbReference type="RefSeq" id="WP_212706637.1">
    <property type="nucleotide sequence ID" value="NZ_BAAAFW010000037.1"/>
</dbReference>
<dbReference type="InterPro" id="IPR008314">
    <property type="entry name" value="AC4CH"/>
</dbReference>
<dbReference type="Pfam" id="PF04266">
    <property type="entry name" value="ASCH"/>
    <property type="match status" value="1"/>
</dbReference>
<name>A0ABW1VPL0_9GAMM</name>
<dbReference type="EMBL" id="JBHSUC010000006">
    <property type="protein sequence ID" value="MFC6361830.1"/>
    <property type="molecule type" value="Genomic_DNA"/>
</dbReference>
<dbReference type="InterPro" id="IPR015947">
    <property type="entry name" value="PUA-like_sf"/>
</dbReference>
<evidence type="ECO:0000256" key="1">
    <source>
        <dbReference type="ARBA" id="ARBA00022801"/>
    </source>
</evidence>
<keyword evidence="1" id="KW-0378">Hydrolase</keyword>
<dbReference type="InterPro" id="IPR007374">
    <property type="entry name" value="ASCH_domain"/>
</dbReference>
<dbReference type="SUPFAM" id="SSF88697">
    <property type="entry name" value="PUA domain-like"/>
    <property type="match status" value="1"/>
</dbReference>
<proteinExistence type="predicted"/>
<organism evidence="3 4">
    <name type="scientific">Tatumella punctata</name>
    <dbReference type="NCBI Taxonomy" id="399969"/>
    <lineage>
        <taxon>Bacteria</taxon>
        <taxon>Pseudomonadati</taxon>
        <taxon>Pseudomonadota</taxon>
        <taxon>Gammaproteobacteria</taxon>
        <taxon>Enterobacterales</taxon>
        <taxon>Erwiniaceae</taxon>
        <taxon>Tatumella</taxon>
    </lineage>
</organism>
<comment type="caution">
    <text evidence="3">The sequence shown here is derived from an EMBL/GenBank/DDBJ whole genome shotgun (WGS) entry which is preliminary data.</text>
</comment>